<evidence type="ECO:0000313" key="1">
    <source>
        <dbReference type="EMBL" id="MEB5475939.1"/>
    </source>
</evidence>
<proteinExistence type="predicted"/>
<keyword evidence="2" id="KW-1185">Reference proteome</keyword>
<evidence type="ECO:0000313" key="2">
    <source>
        <dbReference type="Proteomes" id="UP001339883"/>
    </source>
</evidence>
<dbReference type="EMBL" id="VTDN01000002">
    <property type="protein sequence ID" value="MEB5475939.1"/>
    <property type="molecule type" value="Genomic_DNA"/>
</dbReference>
<reference evidence="1 2" key="1">
    <citation type="submission" date="2019-08" db="EMBL/GenBank/DDBJ databases">
        <title>Five species of Acinetobacter isolated from floral nectar and animal pollinators.</title>
        <authorList>
            <person name="Hendry T.A."/>
        </authorList>
    </citation>
    <scope>NUCLEOTIDE SEQUENCE [LARGE SCALE GENOMIC DNA]</scope>
    <source>
        <strain evidence="1 2">MD18.27</strain>
    </source>
</reference>
<name>A0ABU6DS36_9GAMM</name>
<organism evidence="1 2">
    <name type="scientific">Acinetobacter pollinis</name>
    <dbReference type="NCBI Taxonomy" id="2605270"/>
    <lineage>
        <taxon>Bacteria</taxon>
        <taxon>Pseudomonadati</taxon>
        <taxon>Pseudomonadota</taxon>
        <taxon>Gammaproteobacteria</taxon>
        <taxon>Moraxellales</taxon>
        <taxon>Moraxellaceae</taxon>
        <taxon>Acinetobacter</taxon>
    </lineage>
</organism>
<comment type="caution">
    <text evidence="1">The sequence shown here is derived from an EMBL/GenBank/DDBJ whole genome shotgun (WGS) entry which is preliminary data.</text>
</comment>
<accession>A0ABU6DS36</accession>
<sequence>MMKKLIFTTSSIALLSLTACQNVPQKYNGNAGYQLESKTNNSAIISYTLAVQPNHAFNQTKLENACKKTLGQNQSYNVKILSTDEIINPANTNPSNGINIGHSKTTFGLANTNTGDNNMASRTALGTHPNTLTVVRYQCTPK</sequence>
<dbReference type="RefSeq" id="WP_195771269.1">
    <property type="nucleotide sequence ID" value="NZ_VTDN01000002.1"/>
</dbReference>
<gene>
    <name evidence="1" type="ORF">I2F25_02515</name>
</gene>
<protein>
    <submittedName>
        <fullName evidence="1">Uncharacterized protein</fullName>
    </submittedName>
</protein>
<dbReference type="PROSITE" id="PS51257">
    <property type="entry name" value="PROKAR_LIPOPROTEIN"/>
    <property type="match status" value="1"/>
</dbReference>
<dbReference type="Proteomes" id="UP001339883">
    <property type="component" value="Unassembled WGS sequence"/>
</dbReference>